<dbReference type="InterPro" id="IPR011053">
    <property type="entry name" value="Single_hybrid_motif"/>
</dbReference>
<dbReference type="Pfam" id="PF00289">
    <property type="entry name" value="Biotin_carb_N"/>
    <property type="match status" value="1"/>
</dbReference>
<accession>A0A7Y6IFY9</accession>
<dbReference type="GO" id="GO:0046872">
    <property type="term" value="F:metal ion binding"/>
    <property type="evidence" value="ECO:0007669"/>
    <property type="project" value="InterPro"/>
</dbReference>
<dbReference type="Pfam" id="PF21139">
    <property type="entry name" value="BT_MCC_alpha"/>
    <property type="match status" value="1"/>
</dbReference>
<evidence type="ECO:0000313" key="11">
    <source>
        <dbReference type="EMBL" id="NUW36099.1"/>
    </source>
</evidence>
<dbReference type="SUPFAM" id="SSF56059">
    <property type="entry name" value="Glutathione synthetase ATP-binding domain-like"/>
    <property type="match status" value="1"/>
</dbReference>
<dbReference type="Pfam" id="PF00364">
    <property type="entry name" value="Biotin_lipoyl"/>
    <property type="match status" value="1"/>
</dbReference>
<dbReference type="Pfam" id="PF02785">
    <property type="entry name" value="Biotin_carb_C"/>
    <property type="match status" value="1"/>
</dbReference>
<dbReference type="InterPro" id="IPR001882">
    <property type="entry name" value="Biotin_BS"/>
</dbReference>
<reference evidence="11 12" key="1">
    <citation type="submission" date="2020-06" db="EMBL/GenBank/DDBJ databases">
        <title>Nonomuraea sp. SMC257, a novel actinomycete isolated from soil.</title>
        <authorList>
            <person name="Chanama M."/>
        </authorList>
    </citation>
    <scope>NUCLEOTIDE SEQUENCE [LARGE SCALE GENOMIC DNA]</scope>
    <source>
        <strain evidence="11 12">SMC257</strain>
    </source>
</reference>
<evidence type="ECO:0000256" key="7">
    <source>
        <dbReference type="PROSITE-ProRule" id="PRU00409"/>
    </source>
</evidence>
<dbReference type="Proteomes" id="UP000586042">
    <property type="component" value="Unassembled WGS sequence"/>
</dbReference>
<dbReference type="SMART" id="SM00878">
    <property type="entry name" value="Biotin_carb_C"/>
    <property type="match status" value="1"/>
</dbReference>
<dbReference type="CDD" id="cd06850">
    <property type="entry name" value="biotinyl_domain"/>
    <property type="match status" value="1"/>
</dbReference>
<dbReference type="InterPro" id="IPR011764">
    <property type="entry name" value="Biotin_carboxylation_dom"/>
</dbReference>
<keyword evidence="5" id="KW-0092">Biotin</keyword>
<feature type="domain" description="Biotin carboxylation" evidence="10">
    <location>
        <begin position="1"/>
        <end position="431"/>
    </location>
</feature>
<dbReference type="InterPro" id="IPR048429">
    <property type="entry name" value="MCC_alpha_BT"/>
</dbReference>
<dbReference type="PROSITE" id="PS50975">
    <property type="entry name" value="ATP_GRASP"/>
    <property type="match status" value="1"/>
</dbReference>
<dbReference type="Gene3D" id="2.40.50.100">
    <property type="match status" value="1"/>
</dbReference>
<dbReference type="InterPro" id="IPR005481">
    <property type="entry name" value="BC-like_N"/>
</dbReference>
<keyword evidence="12" id="KW-1185">Reference proteome</keyword>
<dbReference type="AlphaFoldDB" id="A0A7Y6IFY9"/>
<evidence type="ECO:0000256" key="1">
    <source>
        <dbReference type="ARBA" id="ARBA00001953"/>
    </source>
</evidence>
<dbReference type="InterPro" id="IPR011054">
    <property type="entry name" value="Rudment_hybrid_motif"/>
</dbReference>
<dbReference type="GO" id="GO:0004075">
    <property type="term" value="F:biotin carboxylase activity"/>
    <property type="evidence" value="ECO:0007669"/>
    <property type="project" value="UniProtKB-EC"/>
</dbReference>
<comment type="catalytic activity">
    <reaction evidence="6">
        <text>N(6)-biotinyl-L-lysyl-[protein] + hydrogencarbonate + ATP = N(6)-carboxybiotinyl-L-lysyl-[protein] + ADP + phosphate + H(+)</text>
        <dbReference type="Rhea" id="RHEA:13501"/>
        <dbReference type="Rhea" id="RHEA-COMP:10505"/>
        <dbReference type="Rhea" id="RHEA-COMP:10506"/>
        <dbReference type="ChEBI" id="CHEBI:15378"/>
        <dbReference type="ChEBI" id="CHEBI:17544"/>
        <dbReference type="ChEBI" id="CHEBI:30616"/>
        <dbReference type="ChEBI" id="CHEBI:43474"/>
        <dbReference type="ChEBI" id="CHEBI:83144"/>
        <dbReference type="ChEBI" id="CHEBI:83145"/>
        <dbReference type="ChEBI" id="CHEBI:456216"/>
        <dbReference type="EC" id="6.3.4.14"/>
    </reaction>
    <physiologicalReaction direction="left-to-right" evidence="6">
        <dbReference type="Rhea" id="RHEA:13502"/>
    </physiologicalReaction>
</comment>
<keyword evidence="4 7" id="KW-0067">ATP-binding</keyword>
<keyword evidence="3 7" id="KW-0547">Nucleotide-binding</keyword>
<dbReference type="FunFam" id="2.40.50.100:FF:000003">
    <property type="entry name" value="Acetyl-CoA carboxylase biotin carboxyl carrier protein"/>
    <property type="match status" value="1"/>
</dbReference>
<dbReference type="InterPro" id="IPR000089">
    <property type="entry name" value="Biotin_lipoyl"/>
</dbReference>
<dbReference type="PROSITE" id="PS50979">
    <property type="entry name" value="BC"/>
    <property type="match status" value="1"/>
</dbReference>
<dbReference type="PROSITE" id="PS00867">
    <property type="entry name" value="CPSASE_2"/>
    <property type="match status" value="1"/>
</dbReference>
<dbReference type="RefSeq" id="WP_175593561.1">
    <property type="nucleotide sequence ID" value="NZ_JABWGN010000014.1"/>
</dbReference>
<dbReference type="PROSITE" id="PS50968">
    <property type="entry name" value="BIOTINYL_LIPOYL"/>
    <property type="match status" value="1"/>
</dbReference>
<dbReference type="InterPro" id="IPR011761">
    <property type="entry name" value="ATP-grasp"/>
</dbReference>
<dbReference type="InterPro" id="IPR016185">
    <property type="entry name" value="PreATP-grasp_dom_sf"/>
</dbReference>
<name>A0A7Y6IFY9_9ACTN</name>
<dbReference type="Gene3D" id="3.30.470.20">
    <property type="entry name" value="ATP-grasp fold, B domain"/>
    <property type="match status" value="1"/>
</dbReference>
<dbReference type="InterPro" id="IPR050856">
    <property type="entry name" value="Biotin_carboxylase_complex"/>
</dbReference>
<evidence type="ECO:0000256" key="5">
    <source>
        <dbReference type="ARBA" id="ARBA00023267"/>
    </source>
</evidence>
<dbReference type="PROSITE" id="PS00188">
    <property type="entry name" value="BIOTIN"/>
    <property type="match status" value="1"/>
</dbReference>
<dbReference type="SUPFAM" id="SSF52440">
    <property type="entry name" value="PreATP-grasp domain"/>
    <property type="match status" value="1"/>
</dbReference>
<evidence type="ECO:0000313" key="12">
    <source>
        <dbReference type="Proteomes" id="UP000586042"/>
    </source>
</evidence>
<evidence type="ECO:0000259" key="8">
    <source>
        <dbReference type="PROSITE" id="PS50968"/>
    </source>
</evidence>
<dbReference type="PANTHER" id="PTHR18866">
    <property type="entry name" value="CARBOXYLASE:PYRUVATE/ACETYL-COA/PROPIONYL-COA CARBOXYLASE"/>
    <property type="match status" value="1"/>
</dbReference>
<dbReference type="EMBL" id="JABWGN010000014">
    <property type="protein sequence ID" value="NUW36099.1"/>
    <property type="molecule type" value="Genomic_DNA"/>
</dbReference>
<comment type="cofactor">
    <cofactor evidence="1">
        <name>biotin</name>
        <dbReference type="ChEBI" id="CHEBI:57586"/>
    </cofactor>
</comment>
<gene>
    <name evidence="11" type="ORF">HTZ77_32485</name>
</gene>
<evidence type="ECO:0000256" key="2">
    <source>
        <dbReference type="ARBA" id="ARBA00022598"/>
    </source>
</evidence>
<feature type="domain" description="Lipoyl-binding" evidence="8">
    <location>
        <begin position="545"/>
        <end position="620"/>
    </location>
</feature>
<sequence length="624" mass="66095">MITRLLVANRGEIARRIFRTCRELGVETVAVFSDADTHAPHVAEADAAVRLPGTRPADTYLAIDRIVAACRASGADAVHPGYGFLSESADFARAVLEAGLVWVGPPPEAVAAMGSKVTAKRLMAEAGVPVLPSWEAGGEPAYPLLVKASAGGGGRGMRVVRSPADLAEQVESARREAEAAFGDGTVFVEPLLEGARHVEVQVLADAHGTVWALGERECSIQRRHQKVVEECPSPGIGDGVRERLREAAVRAARAIGYVGAGTVEFLVKGERVAFLEMNTRLQVEHPVTELVHGVDLVRLQLEIAEGSALPESPPRPSGHAVEARLYAEDRDHLPQTGVLWHVEIPAHGHGVRVDSGVEPGSEVPPYYDAMLAKVIAHGATRGEAVRKLAAALRRARLHGVTTNRDLLVAVLDHPAFRAGDTHIGFLDEHRDTLPPPGPPPPLAVLAAALAGAAANRRDARVLASLPGGWRNVRSQPRSARFEEAETVYDPLPDGVAVLSAEPELVVLEADGVRRAFQVARHGGKVYVDSGGVHAELTPLPRLPEPVERAAPGSLLAPMPGGVLRVEVKEGQRVGKGQAVLVLEAMKMEHRITAPAAGIVSALRVGKGDQVEAGAVLAIIDEENT</sequence>
<evidence type="ECO:0000256" key="4">
    <source>
        <dbReference type="ARBA" id="ARBA00022840"/>
    </source>
</evidence>
<evidence type="ECO:0000256" key="6">
    <source>
        <dbReference type="ARBA" id="ARBA00048501"/>
    </source>
</evidence>
<feature type="domain" description="ATP-grasp" evidence="9">
    <location>
        <begin position="107"/>
        <end position="305"/>
    </location>
</feature>
<dbReference type="InterPro" id="IPR005482">
    <property type="entry name" value="Biotin_COase_C"/>
</dbReference>
<dbReference type="SUPFAM" id="SSF51230">
    <property type="entry name" value="Single hybrid motif"/>
    <property type="match status" value="1"/>
</dbReference>
<evidence type="ECO:0000259" key="10">
    <source>
        <dbReference type="PROSITE" id="PS50979"/>
    </source>
</evidence>
<dbReference type="SUPFAM" id="SSF51246">
    <property type="entry name" value="Rudiment single hybrid motif"/>
    <property type="match status" value="1"/>
</dbReference>
<dbReference type="GO" id="GO:0005524">
    <property type="term" value="F:ATP binding"/>
    <property type="evidence" value="ECO:0007669"/>
    <property type="project" value="UniProtKB-UniRule"/>
</dbReference>
<dbReference type="FunFam" id="3.40.50.20:FF:000010">
    <property type="entry name" value="Propionyl-CoA carboxylase subunit alpha"/>
    <property type="match status" value="1"/>
</dbReference>
<comment type="caution">
    <text evidence="11">The sequence shown here is derived from an EMBL/GenBank/DDBJ whole genome shotgun (WGS) entry which is preliminary data.</text>
</comment>
<protein>
    <submittedName>
        <fullName evidence="11">Biotin/lipoyl-binding protein</fullName>
    </submittedName>
</protein>
<proteinExistence type="predicted"/>
<dbReference type="Pfam" id="PF02786">
    <property type="entry name" value="CPSase_L_D2"/>
    <property type="match status" value="1"/>
</dbReference>
<dbReference type="InterPro" id="IPR005479">
    <property type="entry name" value="CPAse_ATP-bd"/>
</dbReference>
<organism evidence="11 12">
    <name type="scientific">Nonomuraea montanisoli</name>
    <dbReference type="NCBI Taxonomy" id="2741721"/>
    <lineage>
        <taxon>Bacteria</taxon>
        <taxon>Bacillati</taxon>
        <taxon>Actinomycetota</taxon>
        <taxon>Actinomycetes</taxon>
        <taxon>Streptosporangiales</taxon>
        <taxon>Streptosporangiaceae</taxon>
        <taxon>Nonomuraea</taxon>
    </lineage>
</organism>
<evidence type="ECO:0000259" key="9">
    <source>
        <dbReference type="PROSITE" id="PS50975"/>
    </source>
</evidence>
<dbReference type="PANTHER" id="PTHR18866:SF126">
    <property type="entry name" value="BIOTIN CARBOXYLASE"/>
    <property type="match status" value="1"/>
</dbReference>
<keyword evidence="2" id="KW-0436">Ligase</keyword>
<dbReference type="PROSITE" id="PS00866">
    <property type="entry name" value="CPSASE_1"/>
    <property type="match status" value="1"/>
</dbReference>
<evidence type="ECO:0000256" key="3">
    <source>
        <dbReference type="ARBA" id="ARBA00022741"/>
    </source>
</evidence>